<keyword evidence="2" id="KW-1185">Reference proteome</keyword>
<name>A0A515DAP0_9BURK</name>
<dbReference type="KEGG" id="rhf:EUB48_09375"/>
<dbReference type="Proteomes" id="UP000316798">
    <property type="component" value="Chromosome"/>
</dbReference>
<dbReference type="AlphaFoldDB" id="A0A515DAP0"/>
<sequence length="208" mass="23788">MGSSIALRVYFRQKEYELVKQRYLEGGVDVVAAEIESVLGVVSHNWARCLQVCKSFRDTAENFDIKELERGFLDLDNSKFQQIAHLRISSLLQSQVVWNTFQSAMAYASSANAMITKEMPEAMRLRCTTGRIAVSHGSMADTMLVNLQELHNDGFRYTPLIRELHALSRMLEAEKLKLKAVAQFSTRPEVQHLIERLRTAFPDQENYS</sequence>
<reference evidence="1 2" key="1">
    <citation type="submission" date="2019-01" db="EMBL/GenBank/DDBJ databases">
        <title>Genomic insights into a novel species Rhodoferax sp.</title>
        <authorList>
            <person name="Jin L."/>
        </authorList>
    </citation>
    <scope>NUCLEOTIDE SEQUENCE [LARGE SCALE GENOMIC DNA]</scope>
    <source>
        <strain evidence="1 2">CHu59-6-5</strain>
    </source>
</reference>
<evidence type="ECO:0000313" key="2">
    <source>
        <dbReference type="Proteomes" id="UP000316798"/>
    </source>
</evidence>
<proteinExistence type="predicted"/>
<accession>A0A515DAP0</accession>
<evidence type="ECO:0000313" key="1">
    <source>
        <dbReference type="EMBL" id="QDL37460.1"/>
    </source>
</evidence>
<gene>
    <name evidence="1" type="ORF">EUB48_09375</name>
</gene>
<dbReference type="EMBL" id="CP035503">
    <property type="protein sequence ID" value="QDL37460.1"/>
    <property type="molecule type" value="Genomic_DNA"/>
</dbReference>
<protein>
    <submittedName>
        <fullName evidence="1">Uncharacterized protein</fullName>
    </submittedName>
</protein>
<organism evidence="1 2">
    <name type="scientific">Rhodoferax sediminis</name>
    <dbReference type="NCBI Taxonomy" id="2509614"/>
    <lineage>
        <taxon>Bacteria</taxon>
        <taxon>Pseudomonadati</taxon>
        <taxon>Pseudomonadota</taxon>
        <taxon>Betaproteobacteria</taxon>
        <taxon>Burkholderiales</taxon>
        <taxon>Comamonadaceae</taxon>
        <taxon>Rhodoferax</taxon>
    </lineage>
</organism>